<comment type="caution">
    <text evidence="3">The sequence shown here is derived from an EMBL/GenBank/DDBJ whole genome shotgun (WGS) entry which is preliminary data.</text>
</comment>
<dbReference type="AlphaFoldDB" id="A0A4Q1BCA7"/>
<keyword evidence="4" id="KW-1185">Reference proteome</keyword>
<sequence>MQQIESELHKLVATTLGKRKATGDRESTPLSKRLGGDLARSVIKEMESSNHAQDNMTLVDLKWEMEMMQCRCELAKLERDRAVEDRDEAQKKVENLTKEFKNLIEGLKSLKEGLRKK</sequence>
<evidence type="ECO:0000256" key="2">
    <source>
        <dbReference type="SAM" id="MobiDB-lite"/>
    </source>
</evidence>
<keyword evidence="1" id="KW-0175">Coiled coil</keyword>
<gene>
    <name evidence="3" type="ORF">M231_07097</name>
</gene>
<proteinExistence type="predicted"/>
<name>A0A4Q1BCA7_TREME</name>
<protein>
    <submittedName>
        <fullName evidence="3">Uncharacterized protein</fullName>
    </submittedName>
</protein>
<evidence type="ECO:0000313" key="4">
    <source>
        <dbReference type="Proteomes" id="UP000289152"/>
    </source>
</evidence>
<organism evidence="3 4">
    <name type="scientific">Tremella mesenterica</name>
    <name type="common">Jelly fungus</name>
    <dbReference type="NCBI Taxonomy" id="5217"/>
    <lineage>
        <taxon>Eukaryota</taxon>
        <taxon>Fungi</taxon>
        <taxon>Dikarya</taxon>
        <taxon>Basidiomycota</taxon>
        <taxon>Agaricomycotina</taxon>
        <taxon>Tremellomycetes</taxon>
        <taxon>Tremellales</taxon>
        <taxon>Tremellaceae</taxon>
        <taxon>Tremella</taxon>
    </lineage>
</organism>
<dbReference type="EMBL" id="SDIL01000127">
    <property type="protein sequence ID" value="RXK35667.1"/>
    <property type="molecule type" value="Genomic_DNA"/>
</dbReference>
<reference evidence="3 4" key="1">
    <citation type="submission" date="2016-06" db="EMBL/GenBank/DDBJ databases">
        <title>Evolution of pathogenesis and genome organization in the Tremellales.</title>
        <authorList>
            <person name="Cuomo C."/>
            <person name="Litvintseva A."/>
            <person name="Heitman J."/>
            <person name="Chen Y."/>
            <person name="Sun S."/>
            <person name="Springer D."/>
            <person name="Dromer F."/>
            <person name="Young S."/>
            <person name="Zeng Q."/>
            <person name="Chapman S."/>
            <person name="Gujja S."/>
            <person name="Saif S."/>
            <person name="Birren B."/>
        </authorList>
    </citation>
    <scope>NUCLEOTIDE SEQUENCE [LARGE SCALE GENOMIC DNA]</scope>
    <source>
        <strain evidence="3 4">ATCC 28783</strain>
    </source>
</reference>
<feature type="coiled-coil region" evidence="1">
    <location>
        <begin position="72"/>
        <end position="113"/>
    </location>
</feature>
<evidence type="ECO:0000256" key="1">
    <source>
        <dbReference type="SAM" id="Coils"/>
    </source>
</evidence>
<accession>A0A4Q1BCA7</accession>
<dbReference type="Proteomes" id="UP000289152">
    <property type="component" value="Unassembled WGS sequence"/>
</dbReference>
<feature type="region of interest" description="Disordered" evidence="2">
    <location>
        <begin position="15"/>
        <end position="36"/>
    </location>
</feature>
<evidence type="ECO:0000313" key="3">
    <source>
        <dbReference type="EMBL" id="RXK35667.1"/>
    </source>
</evidence>
<dbReference type="InParanoid" id="A0A4Q1BCA7"/>